<organism evidence="1 2">
    <name type="scientific">Thelohanellus kitauei</name>
    <name type="common">Myxosporean</name>
    <dbReference type="NCBI Taxonomy" id="669202"/>
    <lineage>
        <taxon>Eukaryota</taxon>
        <taxon>Metazoa</taxon>
        <taxon>Cnidaria</taxon>
        <taxon>Myxozoa</taxon>
        <taxon>Myxosporea</taxon>
        <taxon>Bivalvulida</taxon>
        <taxon>Platysporina</taxon>
        <taxon>Myxobolidae</taxon>
        <taxon>Thelohanellus</taxon>
    </lineage>
</organism>
<dbReference type="AlphaFoldDB" id="A0A0C2N2E2"/>
<proteinExistence type="predicted"/>
<dbReference type="SUPFAM" id="SSF48371">
    <property type="entry name" value="ARM repeat"/>
    <property type="match status" value="1"/>
</dbReference>
<dbReference type="InterPro" id="IPR016024">
    <property type="entry name" value="ARM-type_fold"/>
</dbReference>
<evidence type="ECO:0000313" key="1">
    <source>
        <dbReference type="EMBL" id="KII73781.1"/>
    </source>
</evidence>
<protein>
    <submittedName>
        <fullName evidence="1">Uncharacterized protein</fullName>
    </submittedName>
</protein>
<accession>A0A0C2N2E2</accession>
<gene>
    <name evidence="1" type="ORF">RF11_13209</name>
</gene>
<evidence type="ECO:0000313" key="2">
    <source>
        <dbReference type="Proteomes" id="UP000031668"/>
    </source>
</evidence>
<dbReference type="EMBL" id="JWZT01000677">
    <property type="protein sequence ID" value="KII73781.1"/>
    <property type="molecule type" value="Genomic_DNA"/>
</dbReference>
<sequence length="153" mass="17823">MLDKEHFSKVSFQNFQILEITLFRSSPDHDASNTIVGLRILFYVLNELQRFSDDCFQQILDKLIELVINDEEPIKTHAIKCLHVFVSNGKRLEKSYTKLKNLLNMLIKNVAKYINVETDDIIILDPSNDQIDVDIDDFDRSSVCMNEIDENEL</sequence>
<comment type="caution">
    <text evidence="1">The sequence shown here is derived from an EMBL/GenBank/DDBJ whole genome shotgun (WGS) entry which is preliminary data.</text>
</comment>
<name>A0A0C2N2E2_THEKT</name>
<keyword evidence="2" id="KW-1185">Reference proteome</keyword>
<reference evidence="1 2" key="1">
    <citation type="journal article" date="2014" name="Genome Biol. Evol.">
        <title>The genome of the myxosporean Thelohanellus kitauei shows adaptations to nutrient acquisition within its fish host.</title>
        <authorList>
            <person name="Yang Y."/>
            <person name="Xiong J."/>
            <person name="Zhou Z."/>
            <person name="Huo F."/>
            <person name="Miao W."/>
            <person name="Ran C."/>
            <person name="Liu Y."/>
            <person name="Zhang J."/>
            <person name="Feng J."/>
            <person name="Wang M."/>
            <person name="Wang M."/>
            <person name="Wang L."/>
            <person name="Yao B."/>
        </authorList>
    </citation>
    <scope>NUCLEOTIDE SEQUENCE [LARGE SCALE GENOMIC DNA]</scope>
    <source>
        <strain evidence="1">Wuqing</strain>
    </source>
</reference>
<dbReference type="Proteomes" id="UP000031668">
    <property type="component" value="Unassembled WGS sequence"/>
</dbReference>